<dbReference type="PROSITE" id="PS50943">
    <property type="entry name" value="HTH_CROC1"/>
    <property type="match status" value="1"/>
</dbReference>
<accession>A0A6N8J2D4</accession>
<comment type="caution">
    <text evidence="2">The sequence shown here is derived from an EMBL/GenBank/DDBJ whole genome shotgun (WGS) entry which is preliminary data.</text>
</comment>
<dbReference type="Proteomes" id="UP000468388">
    <property type="component" value="Unassembled WGS sequence"/>
</dbReference>
<name>A0A6N8J2D4_9BACT</name>
<dbReference type="EMBL" id="WRXO01000001">
    <property type="protein sequence ID" value="MVT39124.1"/>
    <property type="molecule type" value="Genomic_DNA"/>
</dbReference>
<evidence type="ECO:0000313" key="3">
    <source>
        <dbReference type="Proteomes" id="UP000468388"/>
    </source>
</evidence>
<dbReference type="InterPro" id="IPR010982">
    <property type="entry name" value="Lambda_DNA-bd_dom_sf"/>
</dbReference>
<feature type="domain" description="HTH cro/C1-type" evidence="1">
    <location>
        <begin position="21"/>
        <end position="59"/>
    </location>
</feature>
<gene>
    <name evidence="2" type="ORF">GO495_00895</name>
</gene>
<evidence type="ECO:0000259" key="1">
    <source>
        <dbReference type="PROSITE" id="PS50943"/>
    </source>
</evidence>
<dbReference type="OrthoDB" id="9821609at2"/>
<reference evidence="2 3" key="1">
    <citation type="submission" date="2019-12" db="EMBL/GenBank/DDBJ databases">
        <title>The draft genomic sequence of strain Chitinophaga oryziterrae JCM 16595.</title>
        <authorList>
            <person name="Zhang X."/>
        </authorList>
    </citation>
    <scope>NUCLEOTIDE SEQUENCE [LARGE SCALE GENOMIC DNA]</scope>
    <source>
        <strain evidence="2 3">JCM 16595</strain>
    </source>
</reference>
<proteinExistence type="predicted"/>
<dbReference type="SUPFAM" id="SSF47413">
    <property type="entry name" value="lambda repressor-like DNA-binding domains"/>
    <property type="match status" value="1"/>
</dbReference>
<dbReference type="InterPro" id="IPR001387">
    <property type="entry name" value="Cro/C1-type_HTH"/>
</dbReference>
<dbReference type="GO" id="GO:0003677">
    <property type="term" value="F:DNA binding"/>
    <property type="evidence" value="ECO:0007669"/>
    <property type="project" value="InterPro"/>
</dbReference>
<sequence>MVTPLLMVRELLGVSVMRMYKYLKVPASTYIAYESNQYNISASFLQLYRDKLGVNLSASIRKNKICYDNFSKMQQALKDPALHYNIPVYMYNTIQDVIYGEFYVEPAFKIIYAGVPVKSICLRVKDGFIICRATSNLIAGNEYLVVTKDGKDLFTTDPLLLEDEIHRMYVISKRLTEEEVFDRSIGYTRQETFVY</sequence>
<organism evidence="2 3">
    <name type="scientific">Chitinophaga oryziterrae</name>
    <dbReference type="NCBI Taxonomy" id="1031224"/>
    <lineage>
        <taxon>Bacteria</taxon>
        <taxon>Pseudomonadati</taxon>
        <taxon>Bacteroidota</taxon>
        <taxon>Chitinophagia</taxon>
        <taxon>Chitinophagales</taxon>
        <taxon>Chitinophagaceae</taxon>
        <taxon>Chitinophaga</taxon>
    </lineage>
</organism>
<dbReference type="CDD" id="cd00093">
    <property type="entry name" value="HTH_XRE"/>
    <property type="match status" value="1"/>
</dbReference>
<evidence type="ECO:0000313" key="2">
    <source>
        <dbReference type="EMBL" id="MVT39124.1"/>
    </source>
</evidence>
<keyword evidence="3" id="KW-1185">Reference proteome</keyword>
<dbReference type="RefSeq" id="WP_157297827.1">
    <property type="nucleotide sequence ID" value="NZ_BAAAZB010000005.1"/>
</dbReference>
<dbReference type="AlphaFoldDB" id="A0A6N8J2D4"/>
<protein>
    <recommendedName>
        <fullName evidence="1">HTH cro/C1-type domain-containing protein</fullName>
    </recommendedName>
</protein>